<dbReference type="PANTHER" id="PTHR21310">
    <property type="entry name" value="AMINOGLYCOSIDE PHOSPHOTRANSFERASE-RELATED-RELATED"/>
    <property type="match status" value="1"/>
</dbReference>
<feature type="compositionally biased region" description="Acidic residues" evidence="1">
    <location>
        <begin position="426"/>
        <end position="436"/>
    </location>
</feature>
<dbReference type="AlphaFoldDB" id="A0A9P5XFX6"/>
<feature type="region of interest" description="Disordered" evidence="1">
    <location>
        <begin position="292"/>
        <end position="317"/>
    </location>
</feature>
<feature type="domain" description="Aminoglycoside phosphotransferase" evidence="2">
    <location>
        <begin position="312"/>
        <end position="376"/>
    </location>
</feature>
<proteinExistence type="predicted"/>
<dbReference type="OrthoDB" id="2906425at2759"/>
<dbReference type="SUPFAM" id="SSF56112">
    <property type="entry name" value="Protein kinase-like (PK-like)"/>
    <property type="match status" value="1"/>
</dbReference>
<evidence type="ECO:0000259" key="2">
    <source>
        <dbReference type="Pfam" id="PF01636"/>
    </source>
</evidence>
<feature type="compositionally biased region" description="Polar residues" evidence="1">
    <location>
        <begin position="476"/>
        <end position="493"/>
    </location>
</feature>
<feature type="region of interest" description="Disordered" evidence="1">
    <location>
        <begin position="394"/>
        <end position="461"/>
    </location>
</feature>
<sequence>MAPISNTWPDVQLSLELLPVEFADRVTSLVEWLTPHFANIETYAKDLHPQKRSCRIVKENYTWGQSFVVFEIVFEGLGEETGDACGDQSDVAKAVELGEQEKEQENQEEESWIIRFGMRPMDAYFNTAAQLERKILNEVAALHLVRTRTAIPVPQIIAYHPVAGDSDPLEHQQPRGAHPLGPAFPAFVLMTAIRGITIEDCGIAIHELGHADPNSDPLQGNEAKRPILKQYLRDIADMHVQLSKITFDKIGGFVMDKEGNVTVGPGADFGLGPFESAKEYFGIQAEAYERLAEAASDAEEEENGDGAAGGEDGEKSAESLKRRFVASLWRTAMMPLVDERDAGGPFPMRHGDLHSENILVDETGHIVGVLDWDCAATVPWEAFAVPTFEVSGHFGETKNEPKQSSAAPITAKQEKQELASSPTGDENQEATDDDSSSELSSSEAAGQPRRSHKRNLSRPQVHEEFNKALVEIELQSSASPTADSDSQAPSPSLTPVPLAETTELPQPPPVTASGRSLAALHDSDAGYVGAYLAYWMYSLACDYEETGRALHRILVARGLQNSASKKDENEGDKVAECVMEGDMEEAFRKFVRQVRGEAAA</sequence>
<dbReference type="InterPro" id="IPR011009">
    <property type="entry name" value="Kinase-like_dom_sf"/>
</dbReference>
<reference evidence="3" key="1">
    <citation type="submission" date="2020-11" db="EMBL/GenBank/DDBJ databases">
        <authorList>
            <consortium name="DOE Joint Genome Institute"/>
            <person name="Ahrendt S."/>
            <person name="Riley R."/>
            <person name="Andreopoulos W."/>
            <person name="Labutti K."/>
            <person name="Pangilinan J."/>
            <person name="Ruiz-Duenas F.J."/>
            <person name="Barrasa J.M."/>
            <person name="Sanchez-Garcia M."/>
            <person name="Camarero S."/>
            <person name="Miyauchi S."/>
            <person name="Serrano A."/>
            <person name="Linde D."/>
            <person name="Babiker R."/>
            <person name="Drula E."/>
            <person name="Ayuso-Fernandez I."/>
            <person name="Pacheco R."/>
            <person name="Padilla G."/>
            <person name="Ferreira P."/>
            <person name="Barriuso J."/>
            <person name="Kellner H."/>
            <person name="Castanera R."/>
            <person name="Alfaro M."/>
            <person name="Ramirez L."/>
            <person name="Pisabarro A.G."/>
            <person name="Kuo A."/>
            <person name="Tritt A."/>
            <person name="Lipzen A."/>
            <person name="He G."/>
            <person name="Yan M."/>
            <person name="Ng V."/>
            <person name="Cullen D."/>
            <person name="Martin F."/>
            <person name="Rosso M.-N."/>
            <person name="Henrissat B."/>
            <person name="Hibbett D."/>
            <person name="Martinez A.T."/>
            <person name="Grigoriev I.V."/>
        </authorList>
    </citation>
    <scope>NUCLEOTIDE SEQUENCE</scope>
    <source>
        <strain evidence="3">MF-IS2</strain>
    </source>
</reference>
<keyword evidence="4" id="KW-1185">Reference proteome</keyword>
<accession>A0A9P5XFX6</accession>
<name>A0A9P5XFX6_9AGAR</name>
<feature type="region of interest" description="Disordered" evidence="1">
    <location>
        <begin position="476"/>
        <end position="515"/>
    </location>
</feature>
<evidence type="ECO:0000313" key="4">
    <source>
        <dbReference type="Proteomes" id="UP000807342"/>
    </source>
</evidence>
<gene>
    <name evidence="3" type="ORF">P691DRAFT_813175</name>
</gene>
<protein>
    <recommendedName>
        <fullName evidence="2">Aminoglycoside phosphotransferase domain-containing protein</fullName>
    </recommendedName>
</protein>
<dbReference type="Pfam" id="PF01636">
    <property type="entry name" value="APH"/>
    <property type="match status" value="1"/>
</dbReference>
<evidence type="ECO:0000313" key="3">
    <source>
        <dbReference type="EMBL" id="KAF9449081.1"/>
    </source>
</evidence>
<dbReference type="PANTHER" id="PTHR21310:SF15">
    <property type="entry name" value="AMINOGLYCOSIDE PHOSPHOTRANSFERASE DOMAIN-CONTAINING PROTEIN"/>
    <property type="match status" value="1"/>
</dbReference>
<comment type="caution">
    <text evidence="3">The sequence shown here is derived from an EMBL/GenBank/DDBJ whole genome shotgun (WGS) entry which is preliminary data.</text>
</comment>
<dbReference type="Gene3D" id="3.90.1200.10">
    <property type="match status" value="1"/>
</dbReference>
<dbReference type="InterPro" id="IPR051678">
    <property type="entry name" value="AGP_Transferase"/>
</dbReference>
<organism evidence="3 4">
    <name type="scientific">Macrolepiota fuliginosa MF-IS2</name>
    <dbReference type="NCBI Taxonomy" id="1400762"/>
    <lineage>
        <taxon>Eukaryota</taxon>
        <taxon>Fungi</taxon>
        <taxon>Dikarya</taxon>
        <taxon>Basidiomycota</taxon>
        <taxon>Agaricomycotina</taxon>
        <taxon>Agaricomycetes</taxon>
        <taxon>Agaricomycetidae</taxon>
        <taxon>Agaricales</taxon>
        <taxon>Agaricineae</taxon>
        <taxon>Agaricaceae</taxon>
        <taxon>Macrolepiota</taxon>
    </lineage>
</organism>
<dbReference type="EMBL" id="MU151141">
    <property type="protein sequence ID" value="KAF9449081.1"/>
    <property type="molecule type" value="Genomic_DNA"/>
</dbReference>
<dbReference type="Proteomes" id="UP000807342">
    <property type="component" value="Unassembled WGS sequence"/>
</dbReference>
<dbReference type="InterPro" id="IPR002575">
    <property type="entry name" value="Aminoglycoside_PTrfase"/>
</dbReference>
<evidence type="ECO:0000256" key="1">
    <source>
        <dbReference type="SAM" id="MobiDB-lite"/>
    </source>
</evidence>